<organism evidence="1">
    <name type="scientific">marine metagenome</name>
    <dbReference type="NCBI Taxonomy" id="408172"/>
    <lineage>
        <taxon>unclassified sequences</taxon>
        <taxon>metagenomes</taxon>
        <taxon>ecological metagenomes</taxon>
    </lineage>
</organism>
<evidence type="ECO:0000313" key="1">
    <source>
        <dbReference type="EMBL" id="SVB28069.1"/>
    </source>
</evidence>
<name>A0A382CQB9_9ZZZZ</name>
<dbReference type="Pfam" id="PF11376">
    <property type="entry name" value="DUF3179"/>
    <property type="match status" value="1"/>
</dbReference>
<sequence>MPTGGIESIDRNQISSQRLLLNLLMNNRWAAFAAGLLVLAVACGWSSPTPVPEASYAKLQPPVEKPTATSIVPEGSSIVPKIVPDVDRSIYSVPLEDILFDTFGTTRARFVPLSEISDELQTDLRDAIIPVDLPAYGGADALPWLDDDDLVLGYEAGGKAFAYPINILNIHEMVNDTIGGVPLLVTYCPLCFSGVVFSREVDGQTLTFGNTSALYQSDLVMYDHQTGSYWFQVGGEAVVGTLTGARLEPLPSATMPWGEWRALYPDTLLITGADGGLETLFAGAVYGNGIGSGYQDRINNGQFAFPVDEDKLDGRLATGEIVLTVETGGAVTAFPLGEIGDGAVNAEVGGEAIAVFTTAGGRSVGAFFRTVEDQTLSFDYQGDGLFTDRETGSAWDFAGRAVKGPLAGGLLERVSTRRSFWFAVAISFPDVEIHSP</sequence>
<proteinExistence type="predicted"/>
<reference evidence="1" key="1">
    <citation type="submission" date="2018-05" db="EMBL/GenBank/DDBJ databases">
        <authorList>
            <person name="Lanie J.A."/>
            <person name="Ng W.-L."/>
            <person name="Kazmierczak K.M."/>
            <person name="Andrzejewski T.M."/>
            <person name="Davidsen T.M."/>
            <person name="Wayne K.J."/>
            <person name="Tettelin H."/>
            <person name="Glass J.I."/>
            <person name="Rusch D."/>
            <person name="Podicherti R."/>
            <person name="Tsui H.-C.T."/>
            <person name="Winkler M.E."/>
        </authorList>
    </citation>
    <scope>NUCLEOTIDE SEQUENCE</scope>
</reference>
<dbReference type="EMBL" id="UINC01035528">
    <property type="protein sequence ID" value="SVB28069.1"/>
    <property type="molecule type" value="Genomic_DNA"/>
</dbReference>
<dbReference type="AlphaFoldDB" id="A0A382CQB9"/>
<dbReference type="InterPro" id="IPR021516">
    <property type="entry name" value="DUF3179"/>
</dbReference>
<protein>
    <recommendedName>
        <fullName evidence="2">DUF3179 domain-containing protein</fullName>
    </recommendedName>
</protein>
<accession>A0A382CQB9</accession>
<gene>
    <name evidence="1" type="ORF">METZ01_LOCUS180923</name>
</gene>
<evidence type="ECO:0008006" key="2">
    <source>
        <dbReference type="Google" id="ProtNLM"/>
    </source>
</evidence>